<proteinExistence type="predicted"/>
<dbReference type="Proteomes" id="UP001595476">
    <property type="component" value="Unassembled WGS sequence"/>
</dbReference>
<protein>
    <submittedName>
        <fullName evidence="1">Type VI secretion system baseplate subunit TssG</fullName>
    </submittedName>
</protein>
<evidence type="ECO:0000313" key="1">
    <source>
        <dbReference type="EMBL" id="MFC3151759.1"/>
    </source>
</evidence>
<dbReference type="PANTHER" id="PTHR35564">
    <property type="match status" value="1"/>
</dbReference>
<dbReference type="RefSeq" id="WP_386721123.1">
    <property type="nucleotide sequence ID" value="NZ_JBHRSZ010000004.1"/>
</dbReference>
<accession>A0ABV7HCY6</accession>
<dbReference type="Pfam" id="PF06996">
    <property type="entry name" value="T6SS_TssG"/>
    <property type="match status" value="1"/>
</dbReference>
<sequence>MSVEQLIDSPGDYDFYQAVYLVEQQLSAEDKAWLSVGKDSFPNKELIRFKSDQHIGFPGRPITKAETRHQSDGKTALDMHVSFMGLTGSSGVLPMHYSELILQCIKNRDTAMRDFFDLFNHRLISLSYRAWKKYRIACHLEQGDESSSGSEGLGDAFSRSLAALTGAENALGIYYGGFFNKVNRSSEGLRQLLTDYLGCRVEIHELEGRWVTLAKQDQTKLPSSSEWEGQYCRLGCEATLGSKVWDISSAIKVVVFPEGEKQVQQLLPGSELRKQLMMLLDNYVNDGVKVKLQITSKLDYLPTTKLGKNNSSLGQTARLDVPLNKRTNLNQEYASI</sequence>
<evidence type="ECO:0000313" key="2">
    <source>
        <dbReference type="Proteomes" id="UP001595476"/>
    </source>
</evidence>
<keyword evidence="2" id="KW-1185">Reference proteome</keyword>
<organism evidence="1 2">
    <name type="scientific">Litoribrevibacter euphylliae</name>
    <dbReference type="NCBI Taxonomy" id="1834034"/>
    <lineage>
        <taxon>Bacteria</taxon>
        <taxon>Pseudomonadati</taxon>
        <taxon>Pseudomonadota</taxon>
        <taxon>Gammaproteobacteria</taxon>
        <taxon>Oceanospirillales</taxon>
        <taxon>Oceanospirillaceae</taxon>
        <taxon>Litoribrevibacter</taxon>
    </lineage>
</organism>
<name>A0ABV7HCY6_9GAMM</name>
<gene>
    <name evidence="1" type="primary">tssG</name>
    <name evidence="1" type="ORF">ACFOEK_12035</name>
</gene>
<dbReference type="InterPro" id="IPR010732">
    <property type="entry name" value="T6SS_TssG-like"/>
</dbReference>
<reference evidence="2" key="1">
    <citation type="journal article" date="2019" name="Int. J. Syst. Evol. Microbiol.">
        <title>The Global Catalogue of Microorganisms (GCM) 10K type strain sequencing project: providing services to taxonomists for standard genome sequencing and annotation.</title>
        <authorList>
            <consortium name="The Broad Institute Genomics Platform"/>
            <consortium name="The Broad Institute Genome Sequencing Center for Infectious Disease"/>
            <person name="Wu L."/>
            <person name="Ma J."/>
        </authorList>
    </citation>
    <scope>NUCLEOTIDE SEQUENCE [LARGE SCALE GENOMIC DNA]</scope>
    <source>
        <strain evidence="2">KCTC 52438</strain>
    </source>
</reference>
<dbReference type="PANTHER" id="PTHR35564:SF4">
    <property type="entry name" value="CYTOPLASMIC PROTEIN"/>
    <property type="match status" value="1"/>
</dbReference>
<dbReference type="NCBIfam" id="TIGR03347">
    <property type="entry name" value="VI_chp_1"/>
    <property type="match status" value="1"/>
</dbReference>
<dbReference type="EMBL" id="JBHRSZ010000004">
    <property type="protein sequence ID" value="MFC3151759.1"/>
    <property type="molecule type" value="Genomic_DNA"/>
</dbReference>
<comment type="caution">
    <text evidence="1">The sequence shown here is derived from an EMBL/GenBank/DDBJ whole genome shotgun (WGS) entry which is preliminary data.</text>
</comment>